<dbReference type="Pfam" id="PF01527">
    <property type="entry name" value="HTH_Tnp_1"/>
    <property type="match status" value="1"/>
</dbReference>
<dbReference type="eggNOG" id="COG2963">
    <property type="taxonomic scope" value="Bacteria"/>
</dbReference>
<keyword evidence="3" id="KW-1185">Reference proteome</keyword>
<evidence type="ECO:0000256" key="1">
    <source>
        <dbReference type="SAM" id="MobiDB-lite"/>
    </source>
</evidence>
<dbReference type="Proteomes" id="UP000004169">
    <property type="component" value="Unassembled WGS sequence"/>
</dbReference>
<evidence type="ECO:0000313" key="3">
    <source>
        <dbReference type="Proteomes" id="UP000004169"/>
    </source>
</evidence>
<dbReference type="RefSeq" id="WP_002731224.1">
    <property type="nucleotide sequence ID" value="NZ_CAHP01000057.1"/>
</dbReference>
<dbReference type="GO" id="GO:0006313">
    <property type="term" value="P:DNA transposition"/>
    <property type="evidence" value="ECO:0007669"/>
    <property type="project" value="InterPro"/>
</dbReference>
<protein>
    <recommendedName>
        <fullName evidence="4">Transposase</fullName>
    </recommendedName>
</protein>
<dbReference type="InterPro" id="IPR002514">
    <property type="entry name" value="Transposase_8"/>
</dbReference>
<dbReference type="GO" id="GO:0003677">
    <property type="term" value="F:DNA binding"/>
    <property type="evidence" value="ECO:0007669"/>
    <property type="project" value="InterPro"/>
</dbReference>
<evidence type="ECO:0000313" key="2">
    <source>
        <dbReference type="EMBL" id="CCG43189.1"/>
    </source>
</evidence>
<organism evidence="2 3">
    <name type="scientific">Magnetospirillum molischianum DSM 120</name>
    <dbReference type="NCBI Taxonomy" id="1150626"/>
    <lineage>
        <taxon>Bacteria</taxon>
        <taxon>Pseudomonadati</taxon>
        <taxon>Pseudomonadota</taxon>
        <taxon>Alphaproteobacteria</taxon>
        <taxon>Rhodospirillales</taxon>
        <taxon>Rhodospirillaceae</taxon>
        <taxon>Magnetospirillum</taxon>
    </lineage>
</organism>
<gene>
    <name evidence="2" type="ORF">PHAMO_600006</name>
</gene>
<dbReference type="EMBL" id="CAHP01000057">
    <property type="protein sequence ID" value="CCG43189.1"/>
    <property type="molecule type" value="Genomic_DNA"/>
</dbReference>
<feature type="region of interest" description="Disordered" evidence="1">
    <location>
        <begin position="52"/>
        <end position="77"/>
    </location>
</feature>
<dbReference type="GO" id="GO:0004803">
    <property type="term" value="F:transposase activity"/>
    <property type="evidence" value="ECO:0007669"/>
    <property type="project" value="InterPro"/>
</dbReference>
<dbReference type="STRING" id="1150626.PHAMO_600006"/>
<proteinExistence type="predicted"/>
<dbReference type="AlphaFoldDB" id="H8FXV1"/>
<name>H8FXV1_MAGML</name>
<evidence type="ECO:0008006" key="4">
    <source>
        <dbReference type="Google" id="ProtNLM"/>
    </source>
</evidence>
<sequence length="118" mass="13169">MKAQRRTFTAAYKLAVLAELDCAKAGETGAILRREGLYSSSLVTWRRQRKQGLLQPQAPVRRGPPAARKSDGAQELDRLRRENARLERHLAKAHLIIGIQKKAAQLLAIDLGRSDDES</sequence>
<dbReference type="InterPro" id="IPR009057">
    <property type="entry name" value="Homeodomain-like_sf"/>
</dbReference>
<accession>H8FXV1</accession>
<dbReference type="SUPFAM" id="SSF46689">
    <property type="entry name" value="Homeodomain-like"/>
    <property type="match status" value="1"/>
</dbReference>
<feature type="compositionally biased region" description="Basic and acidic residues" evidence="1">
    <location>
        <begin position="68"/>
        <end position="77"/>
    </location>
</feature>
<reference evidence="2 3" key="1">
    <citation type="journal article" date="2012" name="J. Bacteriol.">
        <title>Draft Genome Sequence of the Purple Photosynthetic Bacterium Phaeospirillum molischianum DSM120, a Particularly Versatile Bacterium.</title>
        <authorList>
            <person name="Duquesne K."/>
            <person name="Prima V."/>
            <person name="Ji B."/>
            <person name="Rouy Z."/>
            <person name="Medigue C."/>
            <person name="Talla E."/>
            <person name="Sturgis J.N."/>
        </authorList>
    </citation>
    <scope>NUCLEOTIDE SEQUENCE [LARGE SCALE GENOMIC DNA]</scope>
    <source>
        <strain evidence="3">DSM120</strain>
    </source>
</reference>
<comment type="caution">
    <text evidence="2">The sequence shown here is derived from an EMBL/GenBank/DDBJ whole genome shotgun (WGS) entry which is preliminary data.</text>
</comment>